<keyword evidence="2 6" id="KW-0349">Heme</keyword>
<keyword evidence="7" id="KW-0732">Signal</keyword>
<accession>A0A243WKT6</accession>
<feature type="signal peptide" evidence="7">
    <location>
        <begin position="1"/>
        <end position="20"/>
    </location>
</feature>
<comment type="caution">
    <text evidence="9">The sequence shown here is derived from an EMBL/GenBank/DDBJ whole genome shotgun (WGS) entry which is preliminary data.</text>
</comment>
<dbReference type="EMBL" id="MTSE01000001">
    <property type="protein sequence ID" value="OUJ75781.1"/>
    <property type="molecule type" value="Genomic_DNA"/>
</dbReference>
<dbReference type="GO" id="GO:0009055">
    <property type="term" value="F:electron transfer activity"/>
    <property type="evidence" value="ECO:0007669"/>
    <property type="project" value="InterPro"/>
</dbReference>
<organism evidence="9 10">
    <name type="scientific">Hymenobacter crusticola</name>
    <dbReference type="NCBI Taxonomy" id="1770526"/>
    <lineage>
        <taxon>Bacteria</taxon>
        <taxon>Pseudomonadati</taxon>
        <taxon>Bacteroidota</taxon>
        <taxon>Cytophagia</taxon>
        <taxon>Cytophagales</taxon>
        <taxon>Hymenobacteraceae</taxon>
        <taxon>Hymenobacter</taxon>
    </lineage>
</organism>
<dbReference type="PROSITE" id="PS51257">
    <property type="entry name" value="PROKAR_LIPOPROTEIN"/>
    <property type="match status" value="1"/>
</dbReference>
<evidence type="ECO:0000256" key="3">
    <source>
        <dbReference type="ARBA" id="ARBA00022723"/>
    </source>
</evidence>
<sequence>MKYCFLSSHFGWLGSLAASALLLSCSSVDTKRTESAAPTTESSMGAAQSAIMNTLENDALAAGKALYQQNCTVCHGNNGKLGANGAHDLTKSNLTITGRVYIVKNGLGKMPAFKATLTDEEIEQVVTYSMTLR</sequence>
<dbReference type="PANTHER" id="PTHR35008">
    <property type="entry name" value="BLL4482 PROTEIN-RELATED"/>
    <property type="match status" value="1"/>
</dbReference>
<dbReference type="GO" id="GO:0020037">
    <property type="term" value="F:heme binding"/>
    <property type="evidence" value="ECO:0007669"/>
    <property type="project" value="InterPro"/>
</dbReference>
<dbReference type="InterPro" id="IPR036909">
    <property type="entry name" value="Cyt_c-like_dom_sf"/>
</dbReference>
<evidence type="ECO:0000313" key="9">
    <source>
        <dbReference type="EMBL" id="OUJ75781.1"/>
    </source>
</evidence>
<evidence type="ECO:0000256" key="1">
    <source>
        <dbReference type="ARBA" id="ARBA00022448"/>
    </source>
</evidence>
<dbReference type="AlphaFoldDB" id="A0A243WKT6"/>
<dbReference type="PROSITE" id="PS51007">
    <property type="entry name" value="CYTC"/>
    <property type="match status" value="1"/>
</dbReference>
<evidence type="ECO:0000256" key="2">
    <source>
        <dbReference type="ARBA" id="ARBA00022617"/>
    </source>
</evidence>
<reference evidence="9 10" key="1">
    <citation type="submission" date="2017-01" db="EMBL/GenBank/DDBJ databases">
        <title>A new Hymenobacter.</title>
        <authorList>
            <person name="Liang Y."/>
            <person name="Feng F."/>
        </authorList>
    </citation>
    <scope>NUCLEOTIDE SEQUENCE [LARGE SCALE GENOMIC DNA]</scope>
    <source>
        <strain evidence="9">MIMBbqt21</strain>
    </source>
</reference>
<protein>
    <recommendedName>
        <fullName evidence="8">Cytochrome c domain-containing protein</fullName>
    </recommendedName>
</protein>
<dbReference type="InterPro" id="IPR051459">
    <property type="entry name" value="Cytochrome_c-type_DH"/>
</dbReference>
<evidence type="ECO:0000256" key="4">
    <source>
        <dbReference type="ARBA" id="ARBA00022982"/>
    </source>
</evidence>
<evidence type="ECO:0000259" key="8">
    <source>
        <dbReference type="PROSITE" id="PS51007"/>
    </source>
</evidence>
<feature type="chain" id="PRO_5012264113" description="Cytochrome c domain-containing protein" evidence="7">
    <location>
        <begin position="21"/>
        <end position="133"/>
    </location>
</feature>
<evidence type="ECO:0000256" key="5">
    <source>
        <dbReference type="ARBA" id="ARBA00023004"/>
    </source>
</evidence>
<dbReference type="PANTHER" id="PTHR35008:SF4">
    <property type="entry name" value="BLL4482 PROTEIN"/>
    <property type="match status" value="1"/>
</dbReference>
<keyword evidence="1" id="KW-0813">Transport</keyword>
<dbReference type="SUPFAM" id="SSF46626">
    <property type="entry name" value="Cytochrome c"/>
    <property type="match status" value="1"/>
</dbReference>
<keyword evidence="10" id="KW-1185">Reference proteome</keyword>
<evidence type="ECO:0000256" key="6">
    <source>
        <dbReference type="PROSITE-ProRule" id="PRU00433"/>
    </source>
</evidence>
<gene>
    <name evidence="9" type="ORF">BXP70_00280</name>
</gene>
<dbReference type="InterPro" id="IPR008168">
    <property type="entry name" value="Cyt_C_IC"/>
</dbReference>
<proteinExistence type="predicted"/>
<dbReference type="InterPro" id="IPR009056">
    <property type="entry name" value="Cyt_c-like_dom"/>
</dbReference>
<dbReference type="OrthoDB" id="9811395at2"/>
<name>A0A243WKT6_9BACT</name>
<dbReference type="GO" id="GO:0005506">
    <property type="term" value="F:iron ion binding"/>
    <property type="evidence" value="ECO:0007669"/>
    <property type="project" value="InterPro"/>
</dbReference>
<dbReference type="PRINTS" id="PR00605">
    <property type="entry name" value="CYTCHROMECIC"/>
</dbReference>
<keyword evidence="3 6" id="KW-0479">Metal-binding</keyword>
<keyword evidence="4" id="KW-0249">Electron transport</keyword>
<evidence type="ECO:0000313" key="10">
    <source>
        <dbReference type="Proteomes" id="UP000194873"/>
    </source>
</evidence>
<dbReference type="RefSeq" id="WP_086592022.1">
    <property type="nucleotide sequence ID" value="NZ_MTSE01000001.1"/>
</dbReference>
<evidence type="ECO:0000256" key="7">
    <source>
        <dbReference type="SAM" id="SignalP"/>
    </source>
</evidence>
<dbReference type="Pfam" id="PF13442">
    <property type="entry name" value="Cytochrome_CBB3"/>
    <property type="match status" value="1"/>
</dbReference>
<dbReference type="Gene3D" id="1.10.760.10">
    <property type="entry name" value="Cytochrome c-like domain"/>
    <property type="match status" value="1"/>
</dbReference>
<feature type="domain" description="Cytochrome c" evidence="8">
    <location>
        <begin position="58"/>
        <end position="133"/>
    </location>
</feature>
<keyword evidence="5 6" id="KW-0408">Iron</keyword>
<dbReference type="Proteomes" id="UP000194873">
    <property type="component" value="Unassembled WGS sequence"/>
</dbReference>